<gene>
    <name evidence="3" type="ORF">C8P68_102790</name>
</gene>
<proteinExistence type="inferred from homology"/>
<keyword evidence="3" id="KW-0378">Hydrolase</keyword>
<dbReference type="SUPFAM" id="SSF49899">
    <property type="entry name" value="Concanavalin A-like lectins/glucanases"/>
    <property type="match status" value="1"/>
</dbReference>
<comment type="caution">
    <text evidence="3">The sequence shown here is derived from an EMBL/GenBank/DDBJ whole genome shotgun (WGS) entry which is preliminary data.</text>
</comment>
<dbReference type="AlphaFoldDB" id="A0A2T5JDV9"/>
<dbReference type="PANTHER" id="PTHR10963">
    <property type="entry name" value="GLYCOSYL HYDROLASE-RELATED"/>
    <property type="match status" value="1"/>
</dbReference>
<evidence type="ECO:0000313" key="3">
    <source>
        <dbReference type="EMBL" id="PTQ99959.1"/>
    </source>
</evidence>
<dbReference type="Proteomes" id="UP000244168">
    <property type="component" value="Unassembled WGS sequence"/>
</dbReference>
<name>A0A2T5JDV9_9SPHI</name>
<dbReference type="Gene3D" id="2.60.120.200">
    <property type="match status" value="1"/>
</dbReference>
<dbReference type="RefSeq" id="WP_245917010.1">
    <property type="nucleotide sequence ID" value="NZ_CP160205.1"/>
</dbReference>
<comment type="similarity">
    <text evidence="1">Belongs to the glycosyl hydrolase 16 family.</text>
</comment>
<dbReference type="InterPro" id="IPR013320">
    <property type="entry name" value="ConA-like_dom_sf"/>
</dbReference>
<dbReference type="PANTHER" id="PTHR10963:SF55">
    <property type="entry name" value="GLYCOSIDE HYDROLASE FAMILY 16 PROTEIN"/>
    <property type="match status" value="1"/>
</dbReference>
<protein>
    <submittedName>
        <fullName evidence="3">Glycosyl hydrolase family 16</fullName>
    </submittedName>
</protein>
<evidence type="ECO:0000313" key="4">
    <source>
        <dbReference type="Proteomes" id="UP000244168"/>
    </source>
</evidence>
<dbReference type="Pfam" id="PF00722">
    <property type="entry name" value="Glyco_hydro_16"/>
    <property type="match status" value="1"/>
</dbReference>
<dbReference type="GO" id="GO:0005975">
    <property type="term" value="P:carbohydrate metabolic process"/>
    <property type="evidence" value="ECO:0007669"/>
    <property type="project" value="InterPro"/>
</dbReference>
<dbReference type="GO" id="GO:0004553">
    <property type="term" value="F:hydrolase activity, hydrolyzing O-glycosyl compounds"/>
    <property type="evidence" value="ECO:0007669"/>
    <property type="project" value="InterPro"/>
</dbReference>
<evidence type="ECO:0000259" key="2">
    <source>
        <dbReference type="PROSITE" id="PS51762"/>
    </source>
</evidence>
<dbReference type="InterPro" id="IPR000757">
    <property type="entry name" value="Beta-glucanase-like"/>
</dbReference>
<organism evidence="3 4">
    <name type="scientific">Mucilaginibacter yixingensis</name>
    <dbReference type="NCBI Taxonomy" id="1295612"/>
    <lineage>
        <taxon>Bacteria</taxon>
        <taxon>Pseudomonadati</taxon>
        <taxon>Bacteroidota</taxon>
        <taxon>Sphingobacteriia</taxon>
        <taxon>Sphingobacteriales</taxon>
        <taxon>Sphingobacteriaceae</taxon>
        <taxon>Mucilaginibacter</taxon>
    </lineage>
</organism>
<sequence length="307" mass="34400">MQSRPEVQRDIAAPNPGLKMIDVMKKFTWAIGPAMLLLLACSKKADVGDDLPPYQPPVQQVKTYSFDAAPAWSDEFNTDGAPDANKWTYDVGGTGWGNHELEYYTNTTNNANISGGILTITARKESMGGMNYTSSRLVSKTPADLLYGRIEIRAKLPAGRGTWPAIWMLPNDYAYGNWPNSGEIDIMEHVGFDPANVHFSIHDQVNFAGNSKTSTLKIPTYQTDFHTYRADWTPDSIKGYYDDQLVFTYNNPNTGWQMWPFDKSFHILLNLAIGGDWGGSQGVDDTIFPCAMQVDYVRYYKMVTTVK</sequence>
<evidence type="ECO:0000256" key="1">
    <source>
        <dbReference type="ARBA" id="ARBA00006865"/>
    </source>
</evidence>
<reference evidence="3 4" key="1">
    <citation type="submission" date="2018-04" db="EMBL/GenBank/DDBJ databases">
        <title>Genomic Encyclopedia of Archaeal and Bacterial Type Strains, Phase II (KMG-II): from individual species to whole genera.</title>
        <authorList>
            <person name="Goeker M."/>
        </authorList>
    </citation>
    <scope>NUCLEOTIDE SEQUENCE [LARGE SCALE GENOMIC DNA]</scope>
    <source>
        <strain evidence="3 4">DSM 26809</strain>
    </source>
</reference>
<dbReference type="PROSITE" id="PS51762">
    <property type="entry name" value="GH16_2"/>
    <property type="match status" value="1"/>
</dbReference>
<feature type="domain" description="GH16" evidence="2">
    <location>
        <begin position="64"/>
        <end position="305"/>
    </location>
</feature>
<keyword evidence="4" id="KW-1185">Reference proteome</keyword>
<dbReference type="EMBL" id="QAOQ01000002">
    <property type="protein sequence ID" value="PTQ99959.1"/>
    <property type="molecule type" value="Genomic_DNA"/>
</dbReference>
<dbReference type="InterPro" id="IPR050546">
    <property type="entry name" value="Glycosyl_Hydrlase_16"/>
</dbReference>
<dbReference type="CDD" id="cd08023">
    <property type="entry name" value="GH16_laminarinase_like"/>
    <property type="match status" value="1"/>
</dbReference>
<accession>A0A2T5JDV9</accession>